<evidence type="ECO:0000256" key="4">
    <source>
        <dbReference type="ARBA" id="ARBA00022737"/>
    </source>
</evidence>
<keyword evidence="5" id="KW-0732">Signal</keyword>
<dbReference type="PANTHER" id="PTHR11129">
    <property type="entry name" value="PROTEIN FARNESYLTRANSFERASE ALPHA SUBUNIT/RAB GERANYLGERANYL TRANSFERASE ALPHA SUBUNIT"/>
    <property type="match status" value="1"/>
</dbReference>
<comment type="similarity">
    <text evidence="1">Belongs to the protein prenyltransferase subunit alpha family.</text>
</comment>
<dbReference type="InterPro" id="IPR000008">
    <property type="entry name" value="C2_dom"/>
</dbReference>
<keyword evidence="4" id="KW-0677">Repeat</keyword>
<feature type="chain" id="PRO_5045043473" description="C2 domain-containing protein" evidence="5">
    <location>
        <begin position="18"/>
        <end position="502"/>
    </location>
</feature>
<accession>A0ABR0XAN3</accession>
<dbReference type="Gene3D" id="2.60.40.150">
    <property type="entry name" value="C2 domain"/>
    <property type="match status" value="1"/>
</dbReference>
<feature type="signal peptide" evidence="5">
    <location>
        <begin position="1"/>
        <end position="17"/>
    </location>
</feature>
<dbReference type="EMBL" id="JABTTQ020000005">
    <property type="protein sequence ID" value="KAK6156204.1"/>
    <property type="molecule type" value="Genomic_DNA"/>
</dbReference>
<keyword evidence="2" id="KW-0637">Prenyltransferase</keyword>
<dbReference type="InterPro" id="IPR035892">
    <property type="entry name" value="C2_domain_sf"/>
</dbReference>
<dbReference type="Gene3D" id="1.25.40.120">
    <property type="entry name" value="Protein prenylyltransferase"/>
    <property type="match status" value="1"/>
</dbReference>
<dbReference type="PROSITE" id="PS51147">
    <property type="entry name" value="PFTA"/>
    <property type="match status" value="1"/>
</dbReference>
<evidence type="ECO:0000256" key="5">
    <source>
        <dbReference type="SAM" id="SignalP"/>
    </source>
</evidence>
<protein>
    <recommendedName>
        <fullName evidence="6">C2 domain-containing protein</fullName>
    </recommendedName>
</protein>
<dbReference type="Pfam" id="PF01239">
    <property type="entry name" value="PPTA"/>
    <property type="match status" value="3"/>
</dbReference>
<evidence type="ECO:0000313" key="8">
    <source>
        <dbReference type="Proteomes" id="UP001318860"/>
    </source>
</evidence>
<proteinExistence type="inferred from homology"/>
<gene>
    <name evidence="7" type="ORF">DH2020_010452</name>
</gene>
<dbReference type="SUPFAM" id="SSF49562">
    <property type="entry name" value="C2 domain (Calcium/lipid-binding domain, CaLB)"/>
    <property type="match status" value="1"/>
</dbReference>
<feature type="domain" description="C2" evidence="6">
    <location>
        <begin position="17"/>
        <end position="63"/>
    </location>
</feature>
<dbReference type="SUPFAM" id="SSF48439">
    <property type="entry name" value="Protein prenylyltransferase"/>
    <property type="match status" value="1"/>
</dbReference>
<keyword evidence="8" id="KW-1185">Reference proteome</keyword>
<organism evidence="7 8">
    <name type="scientific">Rehmannia glutinosa</name>
    <name type="common">Chinese foxglove</name>
    <dbReference type="NCBI Taxonomy" id="99300"/>
    <lineage>
        <taxon>Eukaryota</taxon>
        <taxon>Viridiplantae</taxon>
        <taxon>Streptophyta</taxon>
        <taxon>Embryophyta</taxon>
        <taxon>Tracheophyta</taxon>
        <taxon>Spermatophyta</taxon>
        <taxon>Magnoliopsida</taxon>
        <taxon>eudicotyledons</taxon>
        <taxon>Gunneridae</taxon>
        <taxon>Pentapetalae</taxon>
        <taxon>asterids</taxon>
        <taxon>lamiids</taxon>
        <taxon>Lamiales</taxon>
        <taxon>Orobanchaceae</taxon>
        <taxon>Rehmannieae</taxon>
        <taxon>Rehmannia</taxon>
    </lineage>
</organism>
<reference evidence="7 8" key="1">
    <citation type="journal article" date="2021" name="Comput. Struct. Biotechnol. J.">
        <title>De novo genome assembly of the potent medicinal plant Rehmannia glutinosa using nanopore technology.</title>
        <authorList>
            <person name="Ma L."/>
            <person name="Dong C."/>
            <person name="Song C."/>
            <person name="Wang X."/>
            <person name="Zheng X."/>
            <person name="Niu Y."/>
            <person name="Chen S."/>
            <person name="Feng W."/>
        </authorList>
    </citation>
    <scope>NUCLEOTIDE SEQUENCE [LARGE SCALE GENOMIC DNA]</scope>
    <source>
        <strain evidence="7">DH-2019</strain>
    </source>
</reference>
<evidence type="ECO:0000259" key="6">
    <source>
        <dbReference type="Pfam" id="PF00168"/>
    </source>
</evidence>
<evidence type="ECO:0000256" key="2">
    <source>
        <dbReference type="ARBA" id="ARBA00022602"/>
    </source>
</evidence>
<sequence>MWLALLCVSAGARQQAAVWNEKFKFKVEYPKGDEQHKLLLKIMDNDAFTEHDYLGQATLAFAMDEATADPSYLLSQLEDILESDPQIDEVGFIHPMQFTAFTEEAHGSPSLSSGAGPQLEGGITKPKPVRDGSSDTFFWHSEHKLGISTLVLVPLYCAAKDAFMDAYKRYRMLSESQVKKDEVLDTNPLRMTSLLDIVESEIMKHSRALLLLSCDFGTAWNARKLIVSKKQIFPMFMDEMLLSALVLSYSPKSERAWSHRRWVIKMIAGKCANLQEIVGRESELVKTLAENSKMNYRAWNHRCWLVSYMSNSQVLLELQSSRDWAGLHVADNSCFHYRAMIENLRQNKDPDALSGAEFHRTWKEELDWVGMLIRRYVGREALWLHRRFLSLVWVKHLAIDGQSTSCHSCCTSSEICDISIFVKEELMLLQSCTIIPDDDFGDYKAQATYSATYIMWLAKQMPMSFGVELQKFSRYEELKLLLDDVGKRCLWDSMKASCASIQ</sequence>
<evidence type="ECO:0000256" key="3">
    <source>
        <dbReference type="ARBA" id="ARBA00022679"/>
    </source>
</evidence>
<dbReference type="PANTHER" id="PTHR11129:SF10">
    <property type="entry name" value="PROTEIN PRENYLYLTRANSFERASE SUPERFAMILY PROTEIN"/>
    <property type="match status" value="1"/>
</dbReference>
<evidence type="ECO:0000256" key="1">
    <source>
        <dbReference type="ARBA" id="ARBA00006734"/>
    </source>
</evidence>
<dbReference type="Pfam" id="PF00168">
    <property type="entry name" value="C2"/>
    <property type="match status" value="1"/>
</dbReference>
<name>A0ABR0XAN3_REHGL</name>
<comment type="caution">
    <text evidence="7">The sequence shown here is derived from an EMBL/GenBank/DDBJ whole genome shotgun (WGS) entry which is preliminary data.</text>
</comment>
<dbReference type="InterPro" id="IPR002088">
    <property type="entry name" value="Prenyl_trans_a"/>
</dbReference>
<keyword evidence="3" id="KW-0808">Transferase</keyword>
<evidence type="ECO:0000313" key="7">
    <source>
        <dbReference type="EMBL" id="KAK6156204.1"/>
    </source>
</evidence>
<dbReference type="Proteomes" id="UP001318860">
    <property type="component" value="Unassembled WGS sequence"/>
</dbReference>